<dbReference type="SMART" id="SM00935">
    <property type="entry name" value="OmpH"/>
    <property type="match status" value="1"/>
</dbReference>
<protein>
    <submittedName>
        <fullName evidence="5">OmpH family outer membrane protein</fullName>
    </submittedName>
</protein>
<dbReference type="PANTHER" id="PTHR35089">
    <property type="entry name" value="CHAPERONE PROTEIN SKP"/>
    <property type="match status" value="1"/>
</dbReference>
<feature type="coiled-coil region" evidence="3">
    <location>
        <begin position="37"/>
        <end position="104"/>
    </location>
</feature>
<feature type="signal peptide" evidence="4">
    <location>
        <begin position="1"/>
        <end position="21"/>
    </location>
</feature>
<dbReference type="Gene3D" id="3.30.910.20">
    <property type="entry name" value="Skp domain"/>
    <property type="match status" value="1"/>
</dbReference>
<keyword evidence="6" id="KW-1185">Reference proteome</keyword>
<dbReference type="RefSeq" id="WP_369454737.1">
    <property type="nucleotide sequence ID" value="NZ_JBGCUO010000001.1"/>
</dbReference>
<keyword evidence="2 4" id="KW-0732">Signal</keyword>
<comment type="caution">
    <text evidence="5">The sequence shown here is derived from an EMBL/GenBank/DDBJ whole genome shotgun (WGS) entry which is preliminary data.</text>
</comment>
<accession>A0ABV4AHH7</accession>
<evidence type="ECO:0000256" key="2">
    <source>
        <dbReference type="ARBA" id="ARBA00022729"/>
    </source>
</evidence>
<dbReference type="PANTHER" id="PTHR35089:SF1">
    <property type="entry name" value="CHAPERONE PROTEIN SKP"/>
    <property type="match status" value="1"/>
</dbReference>
<evidence type="ECO:0000313" key="5">
    <source>
        <dbReference type="EMBL" id="MEY1661481.1"/>
    </source>
</evidence>
<evidence type="ECO:0000256" key="4">
    <source>
        <dbReference type="SAM" id="SignalP"/>
    </source>
</evidence>
<name>A0ABV4AHH7_9GAMM</name>
<dbReference type="Pfam" id="PF03938">
    <property type="entry name" value="OmpH"/>
    <property type="match status" value="1"/>
</dbReference>
<evidence type="ECO:0000256" key="1">
    <source>
        <dbReference type="ARBA" id="ARBA00009091"/>
    </source>
</evidence>
<feature type="chain" id="PRO_5045847422" evidence="4">
    <location>
        <begin position="22"/>
        <end position="167"/>
    </location>
</feature>
<keyword evidence="3" id="KW-0175">Coiled coil</keyword>
<gene>
    <name evidence="5" type="ORF">AB5I84_04880</name>
</gene>
<dbReference type="InterPro" id="IPR024930">
    <property type="entry name" value="Skp_dom_sf"/>
</dbReference>
<organism evidence="5 6">
    <name type="scientific">Isoalcanivorax beigongshangi</name>
    <dbReference type="NCBI Taxonomy" id="3238810"/>
    <lineage>
        <taxon>Bacteria</taxon>
        <taxon>Pseudomonadati</taxon>
        <taxon>Pseudomonadota</taxon>
        <taxon>Gammaproteobacteria</taxon>
        <taxon>Oceanospirillales</taxon>
        <taxon>Alcanivoracaceae</taxon>
        <taxon>Isoalcanivorax</taxon>
    </lineage>
</organism>
<dbReference type="Proteomes" id="UP001562065">
    <property type="component" value="Unassembled WGS sequence"/>
</dbReference>
<dbReference type="EMBL" id="JBGCUO010000001">
    <property type="protein sequence ID" value="MEY1661481.1"/>
    <property type="molecule type" value="Genomic_DNA"/>
</dbReference>
<dbReference type="SUPFAM" id="SSF111384">
    <property type="entry name" value="OmpH-like"/>
    <property type="match status" value="1"/>
</dbReference>
<dbReference type="InterPro" id="IPR005632">
    <property type="entry name" value="Chaperone_Skp"/>
</dbReference>
<sequence length="167" mass="19193">MTIFKRMAMVAVLMVPMLAAADVKIGVIDPAVAISSAEEVKTRNNTLQRALEQDTEKLKRLEREYTEMGTRLQRDGVTMQNQQRSQLEEQIEAKGYEIQSLRNSLQRRYDNDRKELMEAMGPRFDKAVEEVAKERGLDMIINAQAMIFNSESVDITADVVRRLNSRR</sequence>
<evidence type="ECO:0000256" key="3">
    <source>
        <dbReference type="SAM" id="Coils"/>
    </source>
</evidence>
<proteinExistence type="inferred from homology"/>
<comment type="similarity">
    <text evidence="1">Belongs to the Skp family.</text>
</comment>
<reference evidence="5 6" key="1">
    <citation type="submission" date="2024-07" db="EMBL/GenBank/DDBJ databases">
        <authorList>
            <person name="Ren Q."/>
        </authorList>
    </citation>
    <scope>NUCLEOTIDE SEQUENCE [LARGE SCALE GENOMIC DNA]</scope>
    <source>
        <strain evidence="5 6">REN37</strain>
    </source>
</reference>
<evidence type="ECO:0000313" key="6">
    <source>
        <dbReference type="Proteomes" id="UP001562065"/>
    </source>
</evidence>